<evidence type="ECO:0000259" key="3">
    <source>
        <dbReference type="Pfam" id="PF20237"/>
    </source>
</evidence>
<feature type="region of interest" description="Disordered" evidence="1">
    <location>
        <begin position="1"/>
        <end position="38"/>
    </location>
</feature>
<dbReference type="STRING" id="1429867.A0A0G4PRL8"/>
<feature type="transmembrane region" description="Helical" evidence="2">
    <location>
        <begin position="238"/>
        <end position="258"/>
    </location>
</feature>
<accession>A0A0G4PRL8</accession>
<keyword evidence="2" id="KW-0812">Transmembrane</keyword>
<dbReference type="Proteomes" id="UP000053732">
    <property type="component" value="Unassembled WGS sequence"/>
</dbReference>
<dbReference type="PANTHER" id="PTHR34502:SF4">
    <property type="entry name" value="DUF6594 DOMAIN-CONTAINING PROTEIN"/>
    <property type="match status" value="1"/>
</dbReference>
<gene>
    <name evidence="4" type="ORF">PCAMFM013_S032g000110</name>
</gene>
<evidence type="ECO:0000256" key="1">
    <source>
        <dbReference type="SAM" id="MobiDB-lite"/>
    </source>
</evidence>
<dbReference type="EMBL" id="HG793165">
    <property type="protein sequence ID" value="CRL29074.1"/>
    <property type="molecule type" value="Genomic_DNA"/>
</dbReference>
<evidence type="ECO:0000256" key="2">
    <source>
        <dbReference type="SAM" id="Phobius"/>
    </source>
</evidence>
<keyword evidence="2" id="KW-0472">Membrane</keyword>
<reference evidence="4 5" key="1">
    <citation type="journal article" date="2014" name="Nat. Commun.">
        <title>Multiple recent horizontal transfers of a large genomic region in cheese making fungi.</title>
        <authorList>
            <person name="Cheeseman K."/>
            <person name="Ropars J."/>
            <person name="Renault P."/>
            <person name="Dupont J."/>
            <person name="Gouzy J."/>
            <person name="Branca A."/>
            <person name="Abraham A.L."/>
            <person name="Ceppi M."/>
            <person name="Conseiller E."/>
            <person name="Debuchy R."/>
            <person name="Malagnac F."/>
            <person name="Goarin A."/>
            <person name="Silar P."/>
            <person name="Lacoste S."/>
            <person name="Sallet E."/>
            <person name="Bensimon A."/>
            <person name="Giraud T."/>
            <person name="Brygoo Y."/>
        </authorList>
    </citation>
    <scope>NUCLEOTIDE SEQUENCE [LARGE SCALE GENOMIC DNA]</scope>
    <source>
        <strain evidence="5">FM 013</strain>
    </source>
</reference>
<name>A0A0G4PRL8_PENC3</name>
<feature type="domain" description="DUF6594" evidence="3">
    <location>
        <begin position="55"/>
        <end position="273"/>
    </location>
</feature>
<keyword evidence="5" id="KW-1185">Reference proteome</keyword>
<protein>
    <submittedName>
        <fullName evidence="4">Str. FM013</fullName>
    </submittedName>
</protein>
<dbReference type="InterPro" id="IPR046529">
    <property type="entry name" value="DUF6594"/>
</dbReference>
<proteinExistence type="predicted"/>
<evidence type="ECO:0000313" key="5">
    <source>
        <dbReference type="Proteomes" id="UP000053732"/>
    </source>
</evidence>
<feature type="transmembrane region" description="Helical" evidence="2">
    <location>
        <begin position="211"/>
        <end position="232"/>
    </location>
</feature>
<dbReference type="AlphaFoldDB" id="A0A0G4PRL8"/>
<keyword evidence="2" id="KW-1133">Transmembrane helix</keyword>
<sequence length="298" mass="33877">MSLPGDPPSHPRGSYSLTDQHQSTPATATVTPNSKQLSEGITQEELDLKPWKYIALQDNISCLEAELEDIDHLCSRQEVPDENNGSFRYDTCQERVKCIWRIKDALEKYNSFVLQYTNIKTRAAATERDIDSLRNWLYNHEGAIVAEEQSYINKDDLFPLIPKERSPLRRLFEMSSRFRMSRFWKRKSVTSDLPTHCHETIQLYSDERIDIFVTFTSVVIGLAMLIAPIWILAYTAPVAAKLAIITAFILLFLALVSFGTNAKPFESLAATAALEVGNKLLCADIILIHFDANRNFQS</sequence>
<dbReference type="PANTHER" id="PTHR34502">
    <property type="entry name" value="DUF6594 DOMAIN-CONTAINING PROTEIN-RELATED"/>
    <property type="match status" value="1"/>
</dbReference>
<feature type="compositionally biased region" description="Pro residues" evidence="1">
    <location>
        <begin position="1"/>
        <end position="10"/>
    </location>
</feature>
<dbReference type="Pfam" id="PF20237">
    <property type="entry name" value="DUF6594"/>
    <property type="match status" value="1"/>
</dbReference>
<organism evidence="4 5">
    <name type="scientific">Penicillium camemberti (strain FM 013)</name>
    <dbReference type="NCBI Taxonomy" id="1429867"/>
    <lineage>
        <taxon>Eukaryota</taxon>
        <taxon>Fungi</taxon>
        <taxon>Dikarya</taxon>
        <taxon>Ascomycota</taxon>
        <taxon>Pezizomycotina</taxon>
        <taxon>Eurotiomycetes</taxon>
        <taxon>Eurotiomycetidae</taxon>
        <taxon>Eurotiales</taxon>
        <taxon>Aspergillaceae</taxon>
        <taxon>Penicillium</taxon>
    </lineage>
</organism>
<evidence type="ECO:0000313" key="4">
    <source>
        <dbReference type="EMBL" id="CRL29074.1"/>
    </source>
</evidence>
<feature type="compositionally biased region" description="Polar residues" evidence="1">
    <location>
        <begin position="15"/>
        <end position="38"/>
    </location>
</feature>